<accession>A0A4U0QB12</accession>
<evidence type="ECO:0000313" key="2">
    <source>
        <dbReference type="EMBL" id="TJZ77662.1"/>
    </source>
</evidence>
<feature type="domain" description="Phosphatidate phosphatase APP1 catalytic" evidence="1">
    <location>
        <begin position="176"/>
        <end position="326"/>
    </location>
</feature>
<dbReference type="InterPro" id="IPR019236">
    <property type="entry name" value="APP1_cat"/>
</dbReference>
<dbReference type="PANTHER" id="PTHR28208:SF3">
    <property type="entry name" value="PHOSPHATIDATE PHOSPHATASE APP1"/>
    <property type="match status" value="1"/>
</dbReference>
<dbReference type="InterPro" id="IPR052935">
    <property type="entry name" value="Mg2+_PAP"/>
</dbReference>
<name>A0A4U0QB12_9NEIS</name>
<evidence type="ECO:0000313" key="3">
    <source>
        <dbReference type="Proteomes" id="UP000310016"/>
    </source>
</evidence>
<sequence length="363" mass="39859">MITLPRRTARANCSARAWTPRGWRAPMPRSPWRIGCWRRWVDDMRAVLLGLTMGWSVLSWGDDILHNTVDDALVGAGGLALSGRVTEARTAAHADAGRLRTLYRSARQLLTDGEHAEVSVRVGERAWRAEVDDDGYWLVSEAQAPSLAPGWHLVETDPAPSSAAGVLVPSPLHRVAIVSDVDDTVMVSEVNATRRLLKNSLMRTPERRHAVPGIAALYARLVAATPHPASAPLFYLSASPRQFTDNLRRFFAANDFPRGVLLTKRLGQGSLTDQRGYKTARLETLLNALPTQRFVLFGDDGEQDPEIYAALAERHPGRIAGIWIRRVNPDPARPRLPGQGDLDALLADPALLDIAAMQAQPLP</sequence>
<evidence type="ECO:0000259" key="1">
    <source>
        <dbReference type="Pfam" id="PF09949"/>
    </source>
</evidence>
<reference evidence="2 3" key="1">
    <citation type="submission" date="2019-04" db="EMBL/GenBank/DDBJ databases">
        <title>Chitiniphilus eburnea sp. nov., a novel chitinolytic bacterium isolated from aquaculture sludge.</title>
        <authorList>
            <person name="Sheng M."/>
        </authorList>
    </citation>
    <scope>NUCLEOTIDE SEQUENCE [LARGE SCALE GENOMIC DNA]</scope>
    <source>
        <strain evidence="2 3">HX-2-15</strain>
    </source>
</reference>
<proteinExistence type="predicted"/>
<dbReference type="Pfam" id="PF09949">
    <property type="entry name" value="APP1_cat"/>
    <property type="match status" value="1"/>
</dbReference>
<dbReference type="Proteomes" id="UP000310016">
    <property type="component" value="Unassembled WGS sequence"/>
</dbReference>
<protein>
    <submittedName>
        <fullName evidence="2">DUF2183 domain-containing protein</fullName>
    </submittedName>
</protein>
<dbReference type="PANTHER" id="PTHR28208">
    <property type="entry name" value="PHOSPHATIDATE PHOSPHATASE APP1"/>
    <property type="match status" value="1"/>
</dbReference>
<dbReference type="AlphaFoldDB" id="A0A4U0QB12"/>
<organism evidence="2 3">
    <name type="scientific">Chitiniphilus eburneus</name>
    <dbReference type="NCBI Taxonomy" id="2571148"/>
    <lineage>
        <taxon>Bacteria</taxon>
        <taxon>Pseudomonadati</taxon>
        <taxon>Pseudomonadota</taxon>
        <taxon>Betaproteobacteria</taxon>
        <taxon>Neisseriales</taxon>
        <taxon>Chitinibacteraceae</taxon>
        <taxon>Chitiniphilus</taxon>
    </lineage>
</organism>
<comment type="caution">
    <text evidence="2">The sequence shown here is derived from an EMBL/GenBank/DDBJ whole genome shotgun (WGS) entry which is preliminary data.</text>
</comment>
<keyword evidence="3" id="KW-1185">Reference proteome</keyword>
<gene>
    <name evidence="2" type="ORF">FAZ21_04885</name>
</gene>
<dbReference type="GO" id="GO:0008195">
    <property type="term" value="F:phosphatidate phosphatase activity"/>
    <property type="evidence" value="ECO:0007669"/>
    <property type="project" value="InterPro"/>
</dbReference>
<dbReference type="OrthoDB" id="9789875at2"/>
<dbReference type="EMBL" id="SUMF01000002">
    <property type="protein sequence ID" value="TJZ77662.1"/>
    <property type="molecule type" value="Genomic_DNA"/>
</dbReference>